<proteinExistence type="inferred from homology"/>
<dbReference type="Gene3D" id="1.10.3720.10">
    <property type="entry name" value="MetI-like"/>
    <property type="match status" value="1"/>
</dbReference>
<feature type="transmembrane region" description="Helical" evidence="9">
    <location>
        <begin position="236"/>
        <end position="258"/>
    </location>
</feature>
<evidence type="ECO:0000256" key="1">
    <source>
        <dbReference type="ARBA" id="ARBA00004429"/>
    </source>
</evidence>
<dbReference type="InterPro" id="IPR000515">
    <property type="entry name" value="MetI-like"/>
</dbReference>
<keyword evidence="3" id="KW-1003">Cell membrane</keyword>
<evidence type="ECO:0000256" key="7">
    <source>
        <dbReference type="ARBA" id="ARBA00023136"/>
    </source>
</evidence>
<comment type="similarity">
    <text evidence="8">Belongs to the binding-protein-dependent transport system permease family. OppBC subfamily.</text>
</comment>
<dbReference type="CDD" id="cd06261">
    <property type="entry name" value="TM_PBP2"/>
    <property type="match status" value="1"/>
</dbReference>
<protein>
    <submittedName>
        <fullName evidence="11">ABC transporter permease</fullName>
    </submittedName>
</protein>
<evidence type="ECO:0000256" key="6">
    <source>
        <dbReference type="ARBA" id="ARBA00022989"/>
    </source>
</evidence>
<evidence type="ECO:0000256" key="8">
    <source>
        <dbReference type="ARBA" id="ARBA00024202"/>
    </source>
</evidence>
<dbReference type="PROSITE" id="PS50928">
    <property type="entry name" value="ABC_TM1"/>
    <property type="match status" value="1"/>
</dbReference>
<comment type="subcellular location">
    <subcellularLocation>
        <location evidence="1">Cell inner membrane</location>
        <topology evidence="1">Multi-pass membrane protein</topology>
    </subcellularLocation>
    <subcellularLocation>
        <location evidence="9">Cell membrane</location>
        <topology evidence="9">Multi-pass membrane protein</topology>
    </subcellularLocation>
</comment>
<comment type="caution">
    <text evidence="11">The sequence shown here is derived from an EMBL/GenBank/DDBJ whole genome shotgun (WGS) entry which is preliminary data.</text>
</comment>
<dbReference type="SUPFAM" id="SSF161098">
    <property type="entry name" value="MetI-like"/>
    <property type="match status" value="1"/>
</dbReference>
<feature type="transmembrane region" description="Helical" evidence="9">
    <location>
        <begin position="103"/>
        <end position="124"/>
    </location>
</feature>
<dbReference type="RefSeq" id="WP_039330242.1">
    <property type="nucleotide sequence ID" value="NZ_JTJJ01000031.1"/>
</dbReference>
<evidence type="ECO:0000256" key="5">
    <source>
        <dbReference type="ARBA" id="ARBA00022692"/>
    </source>
</evidence>
<evidence type="ECO:0000313" key="11">
    <source>
        <dbReference type="EMBL" id="KHJ68422.1"/>
    </source>
</evidence>
<keyword evidence="6 9" id="KW-1133">Transmembrane helix</keyword>
<dbReference type="PANTHER" id="PTHR43163:SF6">
    <property type="entry name" value="DIPEPTIDE TRANSPORT SYSTEM PERMEASE PROTEIN DPPB-RELATED"/>
    <property type="match status" value="1"/>
</dbReference>
<feature type="transmembrane region" description="Helical" evidence="9">
    <location>
        <begin position="178"/>
        <end position="197"/>
    </location>
</feature>
<keyword evidence="7 9" id="KW-0472">Membrane</keyword>
<organism evidence="11 12">
    <name type="scientific">Pantoea rodasii</name>
    <dbReference type="NCBI Taxonomy" id="1076549"/>
    <lineage>
        <taxon>Bacteria</taxon>
        <taxon>Pseudomonadati</taxon>
        <taxon>Pseudomonadota</taxon>
        <taxon>Gammaproteobacteria</taxon>
        <taxon>Enterobacterales</taxon>
        <taxon>Erwiniaceae</taxon>
        <taxon>Pantoea</taxon>
    </lineage>
</organism>
<evidence type="ECO:0000259" key="10">
    <source>
        <dbReference type="PROSITE" id="PS50928"/>
    </source>
</evidence>
<sequence>MIKQLSWRLMQALFVMLSVGLLTWFLVRALPGDMAWRIASGRYGYDRVDADAVARVQQELSGATDHASALLQWLFDLLQFNFGRSLVSGEPVMDELRWQLSQTLALAGCSLLLALILTLPLGIWAGCHANGKLDRLLFWLTSLLKSVPHFALGMLLIVVFALQLDWLPSAGHGELRHFLLPALTLALSLTAVGVRVVREATFQVVNADYYRWGAQKGLPPVALLRRHGLRNLGTPVLTWFGMQFVWLVEGVVVVETLFAWPGIGHALVHAIFARDVPIIQASAMTLGLLFVGLNMLVDAGCHWLDPRGKRA</sequence>
<dbReference type="GO" id="GO:0005886">
    <property type="term" value="C:plasma membrane"/>
    <property type="evidence" value="ECO:0007669"/>
    <property type="project" value="UniProtKB-SubCell"/>
</dbReference>
<evidence type="ECO:0000313" key="12">
    <source>
        <dbReference type="Proteomes" id="UP000030853"/>
    </source>
</evidence>
<keyword evidence="4" id="KW-0997">Cell inner membrane</keyword>
<dbReference type="PANTHER" id="PTHR43163">
    <property type="entry name" value="DIPEPTIDE TRANSPORT SYSTEM PERMEASE PROTEIN DPPB-RELATED"/>
    <property type="match status" value="1"/>
</dbReference>
<name>A0A0B1RB25_9GAMM</name>
<dbReference type="Pfam" id="PF00528">
    <property type="entry name" value="BPD_transp_1"/>
    <property type="match status" value="1"/>
</dbReference>
<evidence type="ECO:0000256" key="4">
    <source>
        <dbReference type="ARBA" id="ARBA00022519"/>
    </source>
</evidence>
<feature type="transmembrane region" description="Helical" evidence="9">
    <location>
        <begin position="136"/>
        <end position="162"/>
    </location>
</feature>
<reference evidence="11 12" key="1">
    <citation type="submission" date="2014-11" db="EMBL/GenBank/DDBJ databases">
        <title>Genome sequencing of Pantoea rodasii ND03.</title>
        <authorList>
            <person name="Muhamad Yunos N.Y."/>
            <person name="Chan K.-G."/>
        </authorList>
    </citation>
    <scope>NUCLEOTIDE SEQUENCE [LARGE SCALE GENOMIC DNA]</scope>
    <source>
        <strain evidence="11 12">ND03</strain>
    </source>
</reference>
<feature type="domain" description="ABC transmembrane type-1" evidence="10">
    <location>
        <begin position="100"/>
        <end position="297"/>
    </location>
</feature>
<evidence type="ECO:0000256" key="3">
    <source>
        <dbReference type="ARBA" id="ARBA00022475"/>
    </source>
</evidence>
<dbReference type="AlphaFoldDB" id="A0A0B1RB25"/>
<gene>
    <name evidence="11" type="ORF">QU24_08895</name>
</gene>
<keyword evidence="2 9" id="KW-0813">Transport</keyword>
<dbReference type="InterPro" id="IPR035906">
    <property type="entry name" value="MetI-like_sf"/>
</dbReference>
<dbReference type="GO" id="GO:0071916">
    <property type="term" value="F:dipeptide transmembrane transporter activity"/>
    <property type="evidence" value="ECO:0007669"/>
    <property type="project" value="TreeGrafter"/>
</dbReference>
<dbReference type="Proteomes" id="UP000030853">
    <property type="component" value="Unassembled WGS sequence"/>
</dbReference>
<evidence type="ECO:0000256" key="9">
    <source>
        <dbReference type="RuleBase" id="RU363032"/>
    </source>
</evidence>
<accession>A0A0B1RB25</accession>
<dbReference type="EMBL" id="JTJJ01000031">
    <property type="protein sequence ID" value="KHJ68422.1"/>
    <property type="molecule type" value="Genomic_DNA"/>
</dbReference>
<feature type="transmembrane region" description="Helical" evidence="9">
    <location>
        <begin position="278"/>
        <end position="297"/>
    </location>
</feature>
<keyword evidence="5 9" id="KW-0812">Transmembrane</keyword>
<evidence type="ECO:0000256" key="2">
    <source>
        <dbReference type="ARBA" id="ARBA00022448"/>
    </source>
</evidence>